<accession>A0AAV1LBA0</accession>
<dbReference type="SUPFAM" id="SSF103473">
    <property type="entry name" value="MFS general substrate transporter"/>
    <property type="match status" value="1"/>
</dbReference>
<evidence type="ECO:0000256" key="3">
    <source>
        <dbReference type="ARBA" id="ARBA00022475"/>
    </source>
</evidence>
<keyword evidence="11" id="KW-1185">Reference proteome</keyword>
<feature type="transmembrane region" description="Helical" evidence="8">
    <location>
        <begin position="7"/>
        <end position="26"/>
    </location>
</feature>
<feature type="transmembrane region" description="Helical" evidence="8">
    <location>
        <begin position="426"/>
        <end position="445"/>
    </location>
</feature>
<feature type="domain" description="Major facilitator superfamily (MFS) profile" evidence="9">
    <location>
        <begin position="1"/>
        <end position="449"/>
    </location>
</feature>
<feature type="transmembrane region" description="Helical" evidence="8">
    <location>
        <begin position="137"/>
        <end position="158"/>
    </location>
</feature>
<proteinExistence type="predicted"/>
<dbReference type="AlphaFoldDB" id="A0AAV1LBA0"/>
<organism evidence="10 11">
    <name type="scientific">Parnassius mnemosyne</name>
    <name type="common">clouded apollo</name>
    <dbReference type="NCBI Taxonomy" id="213953"/>
    <lineage>
        <taxon>Eukaryota</taxon>
        <taxon>Metazoa</taxon>
        <taxon>Ecdysozoa</taxon>
        <taxon>Arthropoda</taxon>
        <taxon>Hexapoda</taxon>
        <taxon>Insecta</taxon>
        <taxon>Pterygota</taxon>
        <taxon>Neoptera</taxon>
        <taxon>Endopterygota</taxon>
        <taxon>Lepidoptera</taxon>
        <taxon>Glossata</taxon>
        <taxon>Ditrysia</taxon>
        <taxon>Papilionoidea</taxon>
        <taxon>Papilionidae</taxon>
        <taxon>Parnassiinae</taxon>
        <taxon>Parnassini</taxon>
        <taxon>Parnassius</taxon>
        <taxon>Driopa</taxon>
    </lineage>
</organism>
<evidence type="ECO:0000313" key="11">
    <source>
        <dbReference type="Proteomes" id="UP001314205"/>
    </source>
</evidence>
<dbReference type="InterPro" id="IPR005829">
    <property type="entry name" value="Sugar_transporter_CS"/>
</dbReference>
<keyword evidence="2" id="KW-0813">Transport</keyword>
<dbReference type="Gene3D" id="1.20.1250.20">
    <property type="entry name" value="MFS general substrate transporter like domains"/>
    <property type="match status" value="1"/>
</dbReference>
<dbReference type="EMBL" id="CAVLGL010000086">
    <property type="protein sequence ID" value="CAK1591317.1"/>
    <property type="molecule type" value="Genomic_DNA"/>
</dbReference>
<evidence type="ECO:0000256" key="8">
    <source>
        <dbReference type="SAM" id="Phobius"/>
    </source>
</evidence>
<evidence type="ECO:0000259" key="9">
    <source>
        <dbReference type="PROSITE" id="PS50850"/>
    </source>
</evidence>
<evidence type="ECO:0000256" key="6">
    <source>
        <dbReference type="ARBA" id="ARBA00022989"/>
    </source>
</evidence>
<evidence type="ECO:0000256" key="1">
    <source>
        <dbReference type="ARBA" id="ARBA00004651"/>
    </source>
</evidence>
<dbReference type="InterPro" id="IPR020846">
    <property type="entry name" value="MFS_dom"/>
</dbReference>
<reference evidence="10 11" key="1">
    <citation type="submission" date="2023-11" db="EMBL/GenBank/DDBJ databases">
        <authorList>
            <person name="Hedman E."/>
            <person name="Englund M."/>
            <person name="Stromberg M."/>
            <person name="Nyberg Akerstrom W."/>
            <person name="Nylinder S."/>
            <person name="Jareborg N."/>
            <person name="Kallberg Y."/>
            <person name="Kronander E."/>
        </authorList>
    </citation>
    <scope>NUCLEOTIDE SEQUENCE [LARGE SCALE GENOMIC DNA]</scope>
</reference>
<dbReference type="GO" id="GO:0005886">
    <property type="term" value="C:plasma membrane"/>
    <property type="evidence" value="ECO:0007669"/>
    <property type="project" value="UniProtKB-SubCell"/>
</dbReference>
<evidence type="ECO:0000256" key="2">
    <source>
        <dbReference type="ARBA" id="ARBA00022448"/>
    </source>
</evidence>
<dbReference type="InterPro" id="IPR050549">
    <property type="entry name" value="MFS_Trehalose_Transporter"/>
</dbReference>
<comment type="caution">
    <text evidence="10">The sequence shown here is derived from an EMBL/GenBank/DDBJ whole genome shotgun (WGS) entry which is preliminary data.</text>
</comment>
<keyword evidence="4" id="KW-0762">Sugar transport</keyword>
<dbReference type="PANTHER" id="PTHR48021">
    <property type="match status" value="1"/>
</dbReference>
<feature type="transmembrane region" description="Helical" evidence="8">
    <location>
        <begin position="103"/>
        <end position="125"/>
    </location>
</feature>
<dbReference type="FunFam" id="1.20.1250.20:FF:000218">
    <property type="entry name" value="facilitated trehalose transporter Tret1"/>
    <property type="match status" value="1"/>
</dbReference>
<dbReference type="PANTHER" id="PTHR48021:SF33">
    <property type="entry name" value="AT22075P-RELATED"/>
    <property type="match status" value="1"/>
</dbReference>
<evidence type="ECO:0000256" key="7">
    <source>
        <dbReference type="ARBA" id="ARBA00023136"/>
    </source>
</evidence>
<protein>
    <recommendedName>
        <fullName evidence="9">Major facilitator superfamily (MFS) profile domain-containing protein</fullName>
    </recommendedName>
</protein>
<keyword evidence="3" id="KW-1003">Cell membrane</keyword>
<feature type="transmembrane region" description="Helical" evidence="8">
    <location>
        <begin position="265"/>
        <end position="287"/>
    </location>
</feature>
<evidence type="ECO:0000256" key="5">
    <source>
        <dbReference type="ARBA" id="ARBA00022692"/>
    </source>
</evidence>
<dbReference type="InterPro" id="IPR005828">
    <property type="entry name" value="MFS_sugar_transport-like"/>
</dbReference>
<dbReference type="GO" id="GO:0022857">
    <property type="term" value="F:transmembrane transporter activity"/>
    <property type="evidence" value="ECO:0007669"/>
    <property type="project" value="InterPro"/>
</dbReference>
<dbReference type="Pfam" id="PF00083">
    <property type="entry name" value="Sugar_tr"/>
    <property type="match status" value="1"/>
</dbReference>
<evidence type="ECO:0000313" key="10">
    <source>
        <dbReference type="EMBL" id="CAK1591317.1"/>
    </source>
</evidence>
<feature type="transmembrane region" description="Helical" evidence="8">
    <location>
        <begin position="330"/>
        <end position="352"/>
    </location>
</feature>
<gene>
    <name evidence="10" type="ORF">PARMNEM_LOCUS11574</name>
</gene>
<dbReference type="PROSITE" id="PS00216">
    <property type="entry name" value="SUGAR_TRANSPORT_1"/>
    <property type="match status" value="1"/>
</dbReference>
<dbReference type="PROSITE" id="PS50850">
    <property type="entry name" value="MFS"/>
    <property type="match status" value="1"/>
</dbReference>
<feature type="transmembrane region" description="Helical" evidence="8">
    <location>
        <begin position="394"/>
        <end position="414"/>
    </location>
</feature>
<keyword evidence="6 8" id="KW-1133">Transmembrane helix</keyword>
<comment type="subcellular location">
    <subcellularLocation>
        <location evidence="1">Cell membrane</location>
        <topology evidence="1">Multi-pass membrane protein</topology>
    </subcellularLocation>
</comment>
<feature type="transmembrane region" description="Helical" evidence="8">
    <location>
        <begin position="164"/>
        <end position="182"/>
    </location>
</feature>
<evidence type="ECO:0000256" key="4">
    <source>
        <dbReference type="ARBA" id="ARBA00022597"/>
    </source>
</evidence>
<sequence length="473" mass="52992">MTILFQVISTGIASYICMSIGVMFAWPSSTLQLFSSVNTTLNRPMTETEGALLGSLSSFSALISIPFVSYFVETLGRKYCCMLFTVIQIISWVIITVCYNVEAILAASFLFGICRCIMLVVPIYISEICQASIRGAMTSSAMIFQSIGMLVSYLMGGYLSYDALNYACLTMTVLGVVLMSFLKESPIHLMRKGHEKEAKRAIAFYRGTSINSNLVEEELKTLRRALNPDLGDATPEEEKLNSDLQENPKLSWWQFLKKSRSTRRALFMIVVIDTASLFQGRMVLQVYAEPLFAEAVPSISPTICSVIFTIVTIMSSFIGAFLVERAGRRLLMIYASFATGVCCVLLGTQIQLHWGPHWVTVMFMFIYGVTFACGAGTVPCVLFAEIFLPEIKSVAVMIEVEWFMVCSFIVLFIYNPLVTAIGLGPVFYFFAVACFFSVIFCFFFLPETKGLNVDVIQTLFIKRNIRRRYMIDT</sequence>
<dbReference type="InterPro" id="IPR036259">
    <property type="entry name" value="MFS_trans_sf"/>
</dbReference>
<keyword evidence="7 8" id="KW-0472">Membrane</keyword>
<feature type="transmembrane region" description="Helical" evidence="8">
    <location>
        <begin position="79"/>
        <end position="97"/>
    </location>
</feature>
<dbReference type="Proteomes" id="UP001314205">
    <property type="component" value="Unassembled WGS sequence"/>
</dbReference>
<feature type="transmembrane region" description="Helical" evidence="8">
    <location>
        <begin position="51"/>
        <end position="72"/>
    </location>
</feature>
<feature type="transmembrane region" description="Helical" evidence="8">
    <location>
        <begin position="358"/>
        <end position="382"/>
    </location>
</feature>
<keyword evidence="5 8" id="KW-0812">Transmembrane</keyword>
<feature type="transmembrane region" description="Helical" evidence="8">
    <location>
        <begin position="299"/>
        <end position="323"/>
    </location>
</feature>
<name>A0AAV1LBA0_9NEOP</name>